<feature type="region of interest" description="Disordered" evidence="1">
    <location>
        <begin position="52"/>
        <end position="74"/>
    </location>
</feature>
<gene>
    <name evidence="3" type="primary">LOC104738190</name>
</gene>
<dbReference type="GeneID" id="104738190"/>
<organism evidence="2 3">
    <name type="scientific">Camelina sativa</name>
    <name type="common">False flax</name>
    <name type="synonym">Myagrum sativum</name>
    <dbReference type="NCBI Taxonomy" id="90675"/>
    <lineage>
        <taxon>Eukaryota</taxon>
        <taxon>Viridiplantae</taxon>
        <taxon>Streptophyta</taxon>
        <taxon>Embryophyta</taxon>
        <taxon>Tracheophyta</taxon>
        <taxon>Spermatophyta</taxon>
        <taxon>Magnoliopsida</taxon>
        <taxon>eudicotyledons</taxon>
        <taxon>Gunneridae</taxon>
        <taxon>Pentapetalae</taxon>
        <taxon>rosids</taxon>
        <taxon>malvids</taxon>
        <taxon>Brassicales</taxon>
        <taxon>Brassicaceae</taxon>
        <taxon>Camelineae</taxon>
        <taxon>Camelina</taxon>
    </lineage>
</organism>
<protein>
    <submittedName>
        <fullName evidence="3">Glutathione S-transferase T3-like</fullName>
    </submittedName>
</protein>
<name>A0ABM0VIH7_CAMSA</name>
<accession>A0ABM0VIH7</accession>
<evidence type="ECO:0000313" key="3">
    <source>
        <dbReference type="RefSeq" id="XP_010456706.1"/>
    </source>
</evidence>
<reference evidence="3" key="2">
    <citation type="submission" date="2025-08" db="UniProtKB">
        <authorList>
            <consortium name="RefSeq"/>
        </authorList>
    </citation>
    <scope>IDENTIFICATION</scope>
    <source>
        <tissue evidence="3">Leaf</tissue>
    </source>
</reference>
<dbReference type="Proteomes" id="UP000694864">
    <property type="component" value="Chromosome 13"/>
</dbReference>
<evidence type="ECO:0000256" key="1">
    <source>
        <dbReference type="SAM" id="MobiDB-lite"/>
    </source>
</evidence>
<dbReference type="PANTHER" id="PTHR45023:SF4">
    <property type="entry name" value="GLYCINE-RICH PROTEIN-RELATED"/>
    <property type="match status" value="1"/>
</dbReference>
<evidence type="ECO:0000313" key="2">
    <source>
        <dbReference type="Proteomes" id="UP000694864"/>
    </source>
</evidence>
<proteinExistence type="predicted"/>
<sequence>MINDHNKKFTLEHAWRDLRYDQKWCASTSTKGSGVKRTWVCENGFVDPSSSQPVDFEAEPMMTRPPGVKAAKRKAKKNINTKADVEGDLKALLEFQMQEVERMYEMKQNDFALKEMEFAMKEKDHKHVMLQNLIAKKDSFTESEKALKEKLIDDMLS</sequence>
<reference evidence="2" key="1">
    <citation type="journal article" date="2014" name="Nat. Commun.">
        <title>The emerging biofuel crop Camelina sativa retains a highly undifferentiated hexaploid genome structure.</title>
        <authorList>
            <person name="Kagale S."/>
            <person name="Koh C."/>
            <person name="Nixon J."/>
            <person name="Bollina V."/>
            <person name="Clarke W.E."/>
            <person name="Tuteja R."/>
            <person name="Spillane C."/>
            <person name="Robinson S.J."/>
            <person name="Links M.G."/>
            <person name="Clarke C."/>
            <person name="Higgins E.E."/>
            <person name="Huebert T."/>
            <person name="Sharpe A.G."/>
            <person name="Parkin I.A."/>
        </authorList>
    </citation>
    <scope>NUCLEOTIDE SEQUENCE [LARGE SCALE GENOMIC DNA]</scope>
    <source>
        <strain evidence="2">cv. DH55</strain>
    </source>
</reference>
<dbReference type="RefSeq" id="XP_010456706.1">
    <property type="nucleotide sequence ID" value="XM_010458404.1"/>
</dbReference>
<dbReference type="PANTHER" id="PTHR45023">
    <property type="match status" value="1"/>
</dbReference>
<keyword evidence="2" id="KW-1185">Reference proteome</keyword>